<gene>
    <name evidence="2" type="ORF">GCM10023205_34340</name>
</gene>
<evidence type="ECO:0000313" key="2">
    <source>
        <dbReference type="EMBL" id="GAA4966805.1"/>
    </source>
</evidence>
<keyword evidence="1" id="KW-1133">Transmembrane helix</keyword>
<keyword evidence="1" id="KW-0812">Transmembrane</keyword>
<keyword evidence="3" id="KW-1185">Reference proteome</keyword>
<organism evidence="2 3">
    <name type="scientific">Yinghuangia aomiensis</name>
    <dbReference type="NCBI Taxonomy" id="676205"/>
    <lineage>
        <taxon>Bacteria</taxon>
        <taxon>Bacillati</taxon>
        <taxon>Actinomycetota</taxon>
        <taxon>Actinomycetes</taxon>
        <taxon>Kitasatosporales</taxon>
        <taxon>Streptomycetaceae</taxon>
        <taxon>Yinghuangia</taxon>
    </lineage>
</organism>
<evidence type="ECO:0000313" key="3">
    <source>
        <dbReference type="Proteomes" id="UP001500466"/>
    </source>
</evidence>
<feature type="transmembrane region" description="Helical" evidence="1">
    <location>
        <begin position="174"/>
        <end position="194"/>
    </location>
</feature>
<evidence type="ECO:0000256" key="1">
    <source>
        <dbReference type="SAM" id="Phobius"/>
    </source>
</evidence>
<evidence type="ECO:0008006" key="4">
    <source>
        <dbReference type="Google" id="ProtNLM"/>
    </source>
</evidence>
<dbReference type="EMBL" id="BAABHS010000011">
    <property type="protein sequence ID" value="GAA4966805.1"/>
    <property type="molecule type" value="Genomic_DNA"/>
</dbReference>
<protein>
    <recommendedName>
        <fullName evidence="4">DUF4239 domain-containing protein</fullName>
    </recommendedName>
</protein>
<proteinExistence type="predicted"/>
<feature type="transmembrane region" description="Helical" evidence="1">
    <location>
        <begin position="206"/>
        <end position="224"/>
    </location>
</feature>
<dbReference type="Pfam" id="PF14023">
    <property type="entry name" value="Bestrophin-like"/>
    <property type="match status" value="1"/>
</dbReference>
<keyword evidence="1" id="KW-0472">Membrane</keyword>
<dbReference type="Proteomes" id="UP001500466">
    <property type="component" value="Unassembled WGS sequence"/>
</dbReference>
<sequence length="252" mass="27064">MLIALLWIACTLFGAALAVGAALWLGRSERSRDGSFNPQAVGFAGSVVLSAFILVTGFLIVGGWSLQSTVRGHAHDEARVLAKVYSRAGDLAPQDRDVIRARITDYTRTVIDVEWPDLARHQASPTAWRRLDAVQAAFNGIPKERRGEAYDATAAALDDLYVKRYARLADVDSVAPDVLLVAMVVAGILVLVYPPLVGMTANPRNVALLGFAGAVVGFGILFVFQLRDPFTAPLNVGPSAFKDALARYTQLA</sequence>
<dbReference type="RefSeq" id="WP_345676373.1">
    <property type="nucleotide sequence ID" value="NZ_BAABHS010000011.1"/>
</dbReference>
<comment type="caution">
    <text evidence="2">The sequence shown here is derived from an EMBL/GenBank/DDBJ whole genome shotgun (WGS) entry which is preliminary data.</text>
</comment>
<reference evidence="3" key="1">
    <citation type="journal article" date="2019" name="Int. J. Syst. Evol. Microbiol.">
        <title>The Global Catalogue of Microorganisms (GCM) 10K type strain sequencing project: providing services to taxonomists for standard genome sequencing and annotation.</title>
        <authorList>
            <consortium name="The Broad Institute Genomics Platform"/>
            <consortium name="The Broad Institute Genome Sequencing Center for Infectious Disease"/>
            <person name="Wu L."/>
            <person name="Ma J."/>
        </authorList>
    </citation>
    <scope>NUCLEOTIDE SEQUENCE [LARGE SCALE GENOMIC DNA]</scope>
    <source>
        <strain evidence="3">JCM 17986</strain>
    </source>
</reference>
<dbReference type="InterPro" id="IPR025333">
    <property type="entry name" value="DUF4239"/>
</dbReference>
<feature type="transmembrane region" description="Helical" evidence="1">
    <location>
        <begin position="42"/>
        <end position="66"/>
    </location>
</feature>
<accession>A0ABP9HBV2</accession>
<name>A0ABP9HBV2_9ACTN</name>